<dbReference type="InterPro" id="IPR000524">
    <property type="entry name" value="Tscrpt_reg_HTH_GntR"/>
</dbReference>
<dbReference type="KEGG" id="gfe:Gferi_16320"/>
<dbReference type="Pfam" id="PF07702">
    <property type="entry name" value="UTRA"/>
    <property type="match status" value="1"/>
</dbReference>
<keyword evidence="3" id="KW-0804">Transcription</keyword>
<organism evidence="5 6">
    <name type="scientific">Geosporobacter ferrireducens</name>
    <dbReference type="NCBI Taxonomy" id="1424294"/>
    <lineage>
        <taxon>Bacteria</taxon>
        <taxon>Bacillati</taxon>
        <taxon>Bacillota</taxon>
        <taxon>Clostridia</taxon>
        <taxon>Peptostreptococcales</taxon>
        <taxon>Thermotaleaceae</taxon>
        <taxon>Geosporobacter</taxon>
    </lineage>
</organism>
<dbReference type="STRING" id="1424294.Gferi_16320"/>
<keyword evidence="2" id="KW-0238">DNA-binding</keyword>
<dbReference type="SUPFAM" id="SSF46785">
    <property type="entry name" value="Winged helix' DNA-binding domain"/>
    <property type="match status" value="1"/>
</dbReference>
<dbReference type="OrthoDB" id="46236at2"/>
<dbReference type="SMART" id="SM00345">
    <property type="entry name" value="HTH_GNTR"/>
    <property type="match status" value="1"/>
</dbReference>
<keyword evidence="1" id="KW-0805">Transcription regulation</keyword>
<accession>A0A1D8GJA6</accession>
<dbReference type="GO" id="GO:0045892">
    <property type="term" value="P:negative regulation of DNA-templated transcription"/>
    <property type="evidence" value="ECO:0007669"/>
    <property type="project" value="TreeGrafter"/>
</dbReference>
<evidence type="ECO:0000259" key="4">
    <source>
        <dbReference type="PROSITE" id="PS50949"/>
    </source>
</evidence>
<dbReference type="GO" id="GO:0003677">
    <property type="term" value="F:DNA binding"/>
    <property type="evidence" value="ECO:0007669"/>
    <property type="project" value="UniProtKB-KW"/>
</dbReference>
<dbReference type="AlphaFoldDB" id="A0A1D8GJA6"/>
<evidence type="ECO:0000256" key="2">
    <source>
        <dbReference type="ARBA" id="ARBA00023125"/>
    </source>
</evidence>
<dbReference type="SMART" id="SM00866">
    <property type="entry name" value="UTRA"/>
    <property type="match status" value="1"/>
</dbReference>
<feature type="domain" description="HTH gntR-type" evidence="4">
    <location>
        <begin position="3"/>
        <end position="71"/>
    </location>
</feature>
<dbReference type="PANTHER" id="PTHR44846:SF1">
    <property type="entry name" value="MANNOSYL-D-GLYCERATE TRANSPORT_METABOLISM SYSTEM REPRESSOR MNGR-RELATED"/>
    <property type="match status" value="1"/>
</dbReference>
<evidence type="ECO:0000256" key="3">
    <source>
        <dbReference type="ARBA" id="ARBA00023163"/>
    </source>
</evidence>
<dbReference type="Gene3D" id="1.10.10.10">
    <property type="entry name" value="Winged helix-like DNA-binding domain superfamily/Winged helix DNA-binding domain"/>
    <property type="match status" value="1"/>
</dbReference>
<dbReference type="InterPro" id="IPR028978">
    <property type="entry name" value="Chorismate_lyase_/UTRA_dom_sf"/>
</dbReference>
<dbReference type="PANTHER" id="PTHR44846">
    <property type="entry name" value="MANNOSYL-D-GLYCERATE TRANSPORT/METABOLISM SYSTEM REPRESSOR MNGR-RELATED"/>
    <property type="match status" value="1"/>
</dbReference>
<dbReference type="InterPro" id="IPR036390">
    <property type="entry name" value="WH_DNA-bd_sf"/>
</dbReference>
<dbReference type="SUPFAM" id="SSF64288">
    <property type="entry name" value="Chorismate lyase-like"/>
    <property type="match status" value="1"/>
</dbReference>
<dbReference type="InterPro" id="IPR036388">
    <property type="entry name" value="WH-like_DNA-bd_sf"/>
</dbReference>
<dbReference type="EMBL" id="CP017269">
    <property type="protein sequence ID" value="AOT70990.1"/>
    <property type="molecule type" value="Genomic_DNA"/>
</dbReference>
<gene>
    <name evidence="5" type="ORF">Gferi_16320</name>
</gene>
<dbReference type="GO" id="GO:0003700">
    <property type="term" value="F:DNA-binding transcription factor activity"/>
    <property type="evidence" value="ECO:0007669"/>
    <property type="project" value="InterPro"/>
</dbReference>
<evidence type="ECO:0000313" key="6">
    <source>
        <dbReference type="Proteomes" id="UP000095743"/>
    </source>
</evidence>
<dbReference type="PRINTS" id="PR00035">
    <property type="entry name" value="HTHGNTR"/>
</dbReference>
<dbReference type="CDD" id="cd07377">
    <property type="entry name" value="WHTH_GntR"/>
    <property type="match status" value="1"/>
</dbReference>
<dbReference type="RefSeq" id="WP_069978340.1">
    <property type="nucleotide sequence ID" value="NZ_CP017269.1"/>
</dbReference>
<reference evidence="5 6" key="1">
    <citation type="submission" date="2016-09" db="EMBL/GenBank/DDBJ databases">
        <title>Genomic analysis reveals versatility of anaerobic energy metabolism of Geosporobacter ferrireducens IRF9 of phylum Firmicutes.</title>
        <authorList>
            <person name="Kim S.-J."/>
        </authorList>
    </citation>
    <scope>NUCLEOTIDE SEQUENCE [LARGE SCALE GENOMIC DNA]</scope>
    <source>
        <strain evidence="5 6">IRF9</strain>
    </source>
</reference>
<dbReference type="InterPro" id="IPR050679">
    <property type="entry name" value="Bact_HTH_transcr_reg"/>
</dbReference>
<dbReference type="PROSITE" id="PS50949">
    <property type="entry name" value="HTH_GNTR"/>
    <property type="match status" value="1"/>
</dbReference>
<dbReference type="InterPro" id="IPR011663">
    <property type="entry name" value="UTRA"/>
</dbReference>
<keyword evidence="6" id="KW-1185">Reference proteome</keyword>
<sequence>MANVLYLSVVEDIKKRIISGALGPGDMLKSESELMKEYDVSRMTLRKSLSLLSNQGYIYSVPGKGNFIRKPDVDTYEFRFNQYDSLLTEIDEIKLLSVIIDTAPGDIQSNLSLKSGEQVVRIERLIYSDHRPIALEIVYTSYIPNKPVVEDKLNFANYSKALETKLAFGIKKELAIRIVEADRDLCKKLNIVESEDVFLVSKKTLKKENNAPLTYSLFYIKKEFFILTAKTPEEDDSRKIF</sequence>
<evidence type="ECO:0000313" key="5">
    <source>
        <dbReference type="EMBL" id="AOT70990.1"/>
    </source>
</evidence>
<name>A0A1D8GJA6_9FIRM</name>
<dbReference type="Gene3D" id="3.40.1410.10">
    <property type="entry name" value="Chorismate lyase-like"/>
    <property type="match status" value="1"/>
</dbReference>
<dbReference type="Pfam" id="PF00392">
    <property type="entry name" value="GntR"/>
    <property type="match status" value="1"/>
</dbReference>
<proteinExistence type="predicted"/>
<evidence type="ECO:0000256" key="1">
    <source>
        <dbReference type="ARBA" id="ARBA00023015"/>
    </source>
</evidence>
<dbReference type="Proteomes" id="UP000095743">
    <property type="component" value="Chromosome"/>
</dbReference>
<protein>
    <submittedName>
        <fullName evidence="5">Transcriptional regulator</fullName>
    </submittedName>
</protein>